<evidence type="ECO:0000313" key="5">
    <source>
        <dbReference type="EMBL" id="MFD2522112.1"/>
    </source>
</evidence>
<accession>A0ABW5J7T9</accession>
<evidence type="ECO:0000256" key="1">
    <source>
        <dbReference type="ARBA" id="ARBA00023015"/>
    </source>
</evidence>
<dbReference type="Pfam" id="PF02311">
    <property type="entry name" value="AraC_binding"/>
    <property type="match status" value="1"/>
</dbReference>
<dbReference type="PANTHER" id="PTHR43280:SF32">
    <property type="entry name" value="TRANSCRIPTIONAL REGULATORY PROTEIN"/>
    <property type="match status" value="1"/>
</dbReference>
<keyword evidence="2" id="KW-0238">DNA-binding</keyword>
<dbReference type="EMBL" id="JBHULC010000013">
    <property type="protein sequence ID" value="MFD2522112.1"/>
    <property type="molecule type" value="Genomic_DNA"/>
</dbReference>
<keyword evidence="3" id="KW-0804">Transcription</keyword>
<dbReference type="InterPro" id="IPR003313">
    <property type="entry name" value="AraC-bd"/>
</dbReference>
<dbReference type="Gene3D" id="1.10.10.60">
    <property type="entry name" value="Homeodomain-like"/>
    <property type="match status" value="1"/>
</dbReference>
<organism evidence="5 6">
    <name type="scientific">Emticicia soli</name>
    <dbReference type="NCBI Taxonomy" id="2027878"/>
    <lineage>
        <taxon>Bacteria</taxon>
        <taxon>Pseudomonadati</taxon>
        <taxon>Bacteroidota</taxon>
        <taxon>Cytophagia</taxon>
        <taxon>Cytophagales</taxon>
        <taxon>Leadbetterellaceae</taxon>
        <taxon>Emticicia</taxon>
    </lineage>
</organism>
<evidence type="ECO:0000256" key="2">
    <source>
        <dbReference type="ARBA" id="ARBA00023125"/>
    </source>
</evidence>
<dbReference type="InterPro" id="IPR018060">
    <property type="entry name" value="HTH_AraC"/>
</dbReference>
<comment type="caution">
    <text evidence="5">The sequence shown here is derived from an EMBL/GenBank/DDBJ whole genome shotgun (WGS) entry which is preliminary data.</text>
</comment>
<evidence type="ECO:0000256" key="3">
    <source>
        <dbReference type="ARBA" id="ARBA00023163"/>
    </source>
</evidence>
<dbReference type="SMART" id="SM00342">
    <property type="entry name" value="HTH_ARAC"/>
    <property type="match status" value="1"/>
</dbReference>
<gene>
    <name evidence="5" type="ORF">ACFSR2_14525</name>
</gene>
<proteinExistence type="predicted"/>
<name>A0ABW5J7T9_9BACT</name>
<dbReference type="SUPFAM" id="SSF51215">
    <property type="entry name" value="Regulatory protein AraC"/>
    <property type="match status" value="1"/>
</dbReference>
<dbReference type="Proteomes" id="UP001597510">
    <property type="component" value="Unassembled WGS sequence"/>
</dbReference>
<dbReference type="InterPro" id="IPR037923">
    <property type="entry name" value="HTH-like"/>
</dbReference>
<protein>
    <submittedName>
        <fullName evidence="5">AraC family transcriptional regulator</fullName>
    </submittedName>
</protein>
<sequence length="291" mass="33879">MPKENIPIYQLPMSISGIAVFPMSSDLLVTHTHEEVVFPHRHDHYTCFFVESGHMDFNIDFQDIDICPSSLLLSFPGQVHYVGASDGLAGWLVAFDGKFVDESARAVIEQSFTRIALIHLDNIEKEWFRNIFKLLYSTLEEKKSETFHHQLVQNLLNAFFYKVVNIFQQQEDKRIQEYTSRSVDIVKTFNQLVRKHYIELKKPADFASKMNITVSYLNDTIKAVTGFSSTYLIQQEIFREAQRLLFYTSKSIKEIAFQLGYDDYKYFIRLFTKTVGTSPSNFRNSHKAVHL</sequence>
<dbReference type="SUPFAM" id="SSF46689">
    <property type="entry name" value="Homeodomain-like"/>
    <property type="match status" value="1"/>
</dbReference>
<dbReference type="PRINTS" id="PR00032">
    <property type="entry name" value="HTHARAC"/>
</dbReference>
<keyword evidence="1" id="KW-0805">Transcription regulation</keyword>
<dbReference type="PANTHER" id="PTHR43280">
    <property type="entry name" value="ARAC-FAMILY TRANSCRIPTIONAL REGULATOR"/>
    <property type="match status" value="1"/>
</dbReference>
<dbReference type="InterPro" id="IPR009057">
    <property type="entry name" value="Homeodomain-like_sf"/>
</dbReference>
<evidence type="ECO:0000259" key="4">
    <source>
        <dbReference type="PROSITE" id="PS01124"/>
    </source>
</evidence>
<reference evidence="6" key="1">
    <citation type="journal article" date="2019" name="Int. J. Syst. Evol. Microbiol.">
        <title>The Global Catalogue of Microorganisms (GCM) 10K type strain sequencing project: providing services to taxonomists for standard genome sequencing and annotation.</title>
        <authorList>
            <consortium name="The Broad Institute Genomics Platform"/>
            <consortium name="The Broad Institute Genome Sequencing Center for Infectious Disease"/>
            <person name="Wu L."/>
            <person name="Ma J."/>
        </authorList>
    </citation>
    <scope>NUCLEOTIDE SEQUENCE [LARGE SCALE GENOMIC DNA]</scope>
    <source>
        <strain evidence="6">KCTC 52344</strain>
    </source>
</reference>
<feature type="domain" description="HTH araC/xylS-type" evidence="4">
    <location>
        <begin position="187"/>
        <end position="285"/>
    </location>
</feature>
<keyword evidence="6" id="KW-1185">Reference proteome</keyword>
<evidence type="ECO:0000313" key="6">
    <source>
        <dbReference type="Proteomes" id="UP001597510"/>
    </source>
</evidence>
<dbReference type="Pfam" id="PF12833">
    <property type="entry name" value="HTH_18"/>
    <property type="match status" value="1"/>
</dbReference>
<dbReference type="PROSITE" id="PS01124">
    <property type="entry name" value="HTH_ARAC_FAMILY_2"/>
    <property type="match status" value="1"/>
</dbReference>
<dbReference type="InterPro" id="IPR020449">
    <property type="entry name" value="Tscrpt_reg_AraC-type_HTH"/>
</dbReference>